<evidence type="ECO:0000256" key="2">
    <source>
        <dbReference type="ARBA" id="ARBA00013133"/>
    </source>
</evidence>
<keyword evidence="4 9" id="KW-0223">Dioxygenase</keyword>
<comment type="cofactor">
    <cofactor evidence="9">
        <name>Fe cation</name>
        <dbReference type="ChEBI" id="CHEBI:24875"/>
    </cofactor>
    <text evidence="9">Binds 1 Fe cation per subunit.</text>
</comment>
<feature type="region of interest" description="Disordered" evidence="10">
    <location>
        <begin position="19"/>
        <end position="41"/>
    </location>
</feature>
<gene>
    <name evidence="11" type="ORF">T440DRAFT_465063</name>
</gene>
<evidence type="ECO:0000256" key="1">
    <source>
        <dbReference type="ARBA" id="ARBA00006622"/>
    </source>
</evidence>
<evidence type="ECO:0000256" key="3">
    <source>
        <dbReference type="ARBA" id="ARBA00022723"/>
    </source>
</evidence>
<feature type="cross-link" description="3'-(S-cysteinyl)-tyrosine (Cys-Tyr)" evidence="7">
    <location>
        <begin position="48"/>
        <end position="117"/>
    </location>
</feature>
<evidence type="ECO:0000256" key="4">
    <source>
        <dbReference type="ARBA" id="ARBA00022964"/>
    </source>
</evidence>
<keyword evidence="7" id="KW-0883">Thioether bond</keyword>
<keyword evidence="3 8" id="KW-0479">Metal-binding</keyword>
<evidence type="ECO:0000313" key="12">
    <source>
        <dbReference type="Proteomes" id="UP000799423"/>
    </source>
</evidence>
<evidence type="ECO:0000256" key="6">
    <source>
        <dbReference type="ARBA" id="ARBA00023004"/>
    </source>
</evidence>
<evidence type="ECO:0000256" key="8">
    <source>
        <dbReference type="PIRSR" id="PIRSR610300-51"/>
    </source>
</evidence>
<dbReference type="Pfam" id="PF05995">
    <property type="entry name" value="CDO_I"/>
    <property type="match status" value="1"/>
</dbReference>
<accession>A0A6A7BF51</accession>
<feature type="binding site" evidence="8">
    <location>
        <position position="41"/>
    </location>
    <ligand>
        <name>Fe cation</name>
        <dbReference type="ChEBI" id="CHEBI:24875"/>
        <note>catalytic</note>
    </ligand>
</feature>
<evidence type="ECO:0000256" key="10">
    <source>
        <dbReference type="SAM" id="MobiDB-lite"/>
    </source>
</evidence>
<dbReference type="PANTHER" id="PTHR12918">
    <property type="entry name" value="CYSTEINE DIOXYGENASE"/>
    <property type="match status" value="1"/>
</dbReference>
<dbReference type="EMBL" id="MU006293">
    <property type="protein sequence ID" value="KAF2854041.1"/>
    <property type="molecule type" value="Genomic_DNA"/>
</dbReference>
<dbReference type="AlphaFoldDB" id="A0A6A7BF51"/>
<dbReference type="InterPro" id="IPR010300">
    <property type="entry name" value="CDO_1"/>
</dbReference>
<evidence type="ECO:0000256" key="9">
    <source>
        <dbReference type="RuleBase" id="RU366010"/>
    </source>
</evidence>
<proteinExistence type="inferred from homology"/>
<dbReference type="InterPro" id="IPR011051">
    <property type="entry name" value="RmlC_Cupin_sf"/>
</dbReference>
<keyword evidence="12" id="KW-1185">Reference proteome</keyword>
<dbReference type="InterPro" id="IPR014710">
    <property type="entry name" value="RmlC-like_jellyroll"/>
</dbReference>
<sequence>MPVRNDSISTRLWFSSTRTLHPRQKRQRAMRGKRSKSDLTHSHSNAHCVMKILKGSLQETRYDWPTVTQNNHEERPLDVISEKIYDKDQVTYMSDKLGLHKIRNPHPTEYAVSLHLYTPPNAAIYGCNTFDEKTGTPRRVNKCTFYSEYGQREGADRP</sequence>
<comment type="similarity">
    <text evidence="1 9">Belongs to the cysteine dioxygenase family.</text>
</comment>
<dbReference type="EC" id="1.13.11.20" evidence="2 9"/>
<dbReference type="GO" id="GO:0017172">
    <property type="term" value="F:cysteine dioxygenase activity"/>
    <property type="evidence" value="ECO:0007669"/>
    <property type="project" value="UniProtKB-UniRule"/>
</dbReference>
<evidence type="ECO:0000256" key="7">
    <source>
        <dbReference type="PIRSR" id="PIRSR610300-50"/>
    </source>
</evidence>
<evidence type="ECO:0000256" key="5">
    <source>
        <dbReference type="ARBA" id="ARBA00023002"/>
    </source>
</evidence>
<feature type="binding site" evidence="8">
    <location>
        <position position="100"/>
    </location>
    <ligand>
        <name>Fe cation</name>
        <dbReference type="ChEBI" id="CHEBI:24875"/>
        <note>catalytic</note>
    </ligand>
</feature>
<protein>
    <recommendedName>
        <fullName evidence="2 9">Cysteine dioxygenase</fullName>
        <ecNumber evidence="2 9">1.13.11.20</ecNumber>
    </recommendedName>
</protein>
<dbReference type="OrthoDB" id="543511at2759"/>
<dbReference type="CDD" id="cd10548">
    <property type="entry name" value="cupin_CDO"/>
    <property type="match status" value="1"/>
</dbReference>
<evidence type="ECO:0000313" key="11">
    <source>
        <dbReference type="EMBL" id="KAF2854041.1"/>
    </source>
</evidence>
<comment type="catalytic activity">
    <reaction evidence="9">
        <text>L-cysteine + O2 = 3-sulfino-L-alanine + H(+)</text>
        <dbReference type="Rhea" id="RHEA:20441"/>
        <dbReference type="ChEBI" id="CHEBI:15378"/>
        <dbReference type="ChEBI" id="CHEBI:15379"/>
        <dbReference type="ChEBI" id="CHEBI:35235"/>
        <dbReference type="ChEBI" id="CHEBI:61085"/>
        <dbReference type="EC" id="1.13.11.20"/>
    </reaction>
</comment>
<dbReference type="SUPFAM" id="SSF51182">
    <property type="entry name" value="RmlC-like cupins"/>
    <property type="match status" value="1"/>
</dbReference>
<keyword evidence="5 9" id="KW-0560">Oxidoreductase</keyword>
<dbReference type="Proteomes" id="UP000799423">
    <property type="component" value="Unassembled WGS sequence"/>
</dbReference>
<dbReference type="Gene3D" id="2.60.120.10">
    <property type="entry name" value="Jelly Rolls"/>
    <property type="match status" value="1"/>
</dbReference>
<reference evidence="11" key="1">
    <citation type="submission" date="2020-01" db="EMBL/GenBank/DDBJ databases">
        <authorList>
            <consortium name="DOE Joint Genome Institute"/>
            <person name="Haridas S."/>
            <person name="Albert R."/>
            <person name="Binder M."/>
            <person name="Bloem J."/>
            <person name="Labutti K."/>
            <person name="Salamov A."/>
            <person name="Andreopoulos B."/>
            <person name="Baker S.E."/>
            <person name="Barry K."/>
            <person name="Bills G."/>
            <person name="Bluhm B.H."/>
            <person name="Cannon C."/>
            <person name="Castanera R."/>
            <person name="Culley D.E."/>
            <person name="Daum C."/>
            <person name="Ezra D."/>
            <person name="Gonzalez J.B."/>
            <person name="Henrissat B."/>
            <person name="Kuo A."/>
            <person name="Liang C."/>
            <person name="Lipzen A."/>
            <person name="Lutzoni F."/>
            <person name="Magnuson J."/>
            <person name="Mondo S."/>
            <person name="Nolan M."/>
            <person name="Ohm R."/>
            <person name="Pangilinan J."/>
            <person name="Park H.-J."/>
            <person name="Ramirez L."/>
            <person name="Alfaro M."/>
            <person name="Sun H."/>
            <person name="Tritt A."/>
            <person name="Yoshinaga Y."/>
            <person name="Zwiers L.-H."/>
            <person name="Turgeon B.G."/>
            <person name="Goodwin S.B."/>
            <person name="Spatafora J.W."/>
            <person name="Crous P.W."/>
            <person name="Grigoriev I.V."/>
        </authorList>
    </citation>
    <scope>NUCLEOTIDE SEQUENCE</scope>
    <source>
        <strain evidence="11">IPT5</strain>
    </source>
</reference>
<dbReference type="GO" id="GO:0019448">
    <property type="term" value="P:L-cysteine catabolic process"/>
    <property type="evidence" value="ECO:0007669"/>
    <property type="project" value="TreeGrafter"/>
</dbReference>
<name>A0A6A7BF51_9PLEO</name>
<organism evidence="11 12">
    <name type="scientific">Plenodomus tracheiphilus IPT5</name>
    <dbReference type="NCBI Taxonomy" id="1408161"/>
    <lineage>
        <taxon>Eukaryota</taxon>
        <taxon>Fungi</taxon>
        <taxon>Dikarya</taxon>
        <taxon>Ascomycota</taxon>
        <taxon>Pezizomycotina</taxon>
        <taxon>Dothideomycetes</taxon>
        <taxon>Pleosporomycetidae</taxon>
        <taxon>Pleosporales</taxon>
        <taxon>Pleosporineae</taxon>
        <taxon>Leptosphaeriaceae</taxon>
        <taxon>Plenodomus</taxon>
    </lineage>
</organism>
<feature type="compositionally biased region" description="Basic residues" evidence="10">
    <location>
        <begin position="20"/>
        <end position="34"/>
    </location>
</feature>
<feature type="binding site" evidence="8">
    <location>
        <position position="43"/>
    </location>
    <ligand>
        <name>Fe cation</name>
        <dbReference type="ChEBI" id="CHEBI:24875"/>
        <note>catalytic</note>
    </ligand>
</feature>
<keyword evidence="6 8" id="KW-0408">Iron</keyword>
<dbReference type="PANTHER" id="PTHR12918:SF1">
    <property type="entry name" value="CYSTEINE DIOXYGENASE TYPE 1"/>
    <property type="match status" value="1"/>
</dbReference>
<dbReference type="GO" id="GO:0008198">
    <property type="term" value="F:ferrous iron binding"/>
    <property type="evidence" value="ECO:0007669"/>
    <property type="project" value="TreeGrafter"/>
</dbReference>